<accession>A0ACB9B204</accession>
<protein>
    <submittedName>
        <fullName evidence="1">Uncharacterized protein</fullName>
    </submittedName>
</protein>
<dbReference type="EMBL" id="CM042053">
    <property type="protein sequence ID" value="KAI3716127.1"/>
    <property type="molecule type" value="Genomic_DNA"/>
</dbReference>
<reference evidence="2" key="1">
    <citation type="journal article" date="2022" name="Mol. Ecol. Resour.">
        <title>The genomes of chicory, endive, great burdock and yacon provide insights into Asteraceae palaeo-polyploidization history and plant inulin production.</title>
        <authorList>
            <person name="Fan W."/>
            <person name="Wang S."/>
            <person name="Wang H."/>
            <person name="Wang A."/>
            <person name="Jiang F."/>
            <person name="Liu H."/>
            <person name="Zhao H."/>
            <person name="Xu D."/>
            <person name="Zhang Y."/>
        </authorList>
    </citation>
    <scope>NUCLEOTIDE SEQUENCE [LARGE SCALE GENOMIC DNA]</scope>
    <source>
        <strain evidence="2">cv. Niubang</strain>
    </source>
</reference>
<sequence>MAFASTSSITIWINPRPKFSSSPKTPSSFSIPSPKKLKKINSVLQSPSILQLPKQSQPPFQLPSSSPPESWNLFQKLCAMTLDAVENGIIAREKQHPLPKTADPNFQIAGNFSPVPEQPVSHHLPIAGKIPDHIQGVYLRNGANPLFEPTSGHHLFDGDGMIYAVKFDNGSASYACRFTETQRLVQERAIGKPVFPKSIGELHGHSGIAKLLLFYARGLCGLVDNSHGIGVANAGLVYFNNRLLAMSEDDLPYEVRVTPSGDLKTVGRYNFDEQLKSAMIAHPKVDPVSGELFALSYDVVRKPYLKYFRFSPDGTKSEDVEIDLGKPTMVHDFAITENFVVVPDHQVVFKMSEMITGGSPVVYDKEKVSRFGVLDKYAGDESGMKWVEVPDCFCFHLWNAWEEPESDEVVVIGSCMTPADSIFNESNEELKSVLSEIRLNLKTGKSTRRPIIASENDVNLEAGMVNKTILGRKTKYAYLAIAEPWPKVSGFAKVDLATGETKKFIYGDQNYGGEPLFLPRDANSGIEDDGHIMIFVHDEKTWKSELQIVNAITLELEATVKLPSRVPYGFHGTFISSKELATQA</sequence>
<dbReference type="Proteomes" id="UP001055879">
    <property type="component" value="Linkage Group LG07"/>
</dbReference>
<organism evidence="1 2">
    <name type="scientific">Arctium lappa</name>
    <name type="common">Greater burdock</name>
    <name type="synonym">Lappa major</name>
    <dbReference type="NCBI Taxonomy" id="4217"/>
    <lineage>
        <taxon>Eukaryota</taxon>
        <taxon>Viridiplantae</taxon>
        <taxon>Streptophyta</taxon>
        <taxon>Embryophyta</taxon>
        <taxon>Tracheophyta</taxon>
        <taxon>Spermatophyta</taxon>
        <taxon>Magnoliopsida</taxon>
        <taxon>eudicotyledons</taxon>
        <taxon>Gunneridae</taxon>
        <taxon>Pentapetalae</taxon>
        <taxon>asterids</taxon>
        <taxon>campanulids</taxon>
        <taxon>Asterales</taxon>
        <taxon>Asteraceae</taxon>
        <taxon>Carduoideae</taxon>
        <taxon>Cardueae</taxon>
        <taxon>Arctiinae</taxon>
        <taxon>Arctium</taxon>
    </lineage>
</organism>
<comment type="caution">
    <text evidence="1">The sequence shown here is derived from an EMBL/GenBank/DDBJ whole genome shotgun (WGS) entry which is preliminary data.</text>
</comment>
<reference evidence="1 2" key="2">
    <citation type="journal article" date="2022" name="Mol. Ecol. Resour.">
        <title>The genomes of chicory, endive, great burdock and yacon provide insights into Asteraceae paleo-polyploidization history and plant inulin production.</title>
        <authorList>
            <person name="Fan W."/>
            <person name="Wang S."/>
            <person name="Wang H."/>
            <person name="Wang A."/>
            <person name="Jiang F."/>
            <person name="Liu H."/>
            <person name="Zhao H."/>
            <person name="Xu D."/>
            <person name="Zhang Y."/>
        </authorList>
    </citation>
    <scope>NUCLEOTIDE SEQUENCE [LARGE SCALE GENOMIC DNA]</scope>
    <source>
        <strain evidence="2">cv. Niubang</strain>
    </source>
</reference>
<evidence type="ECO:0000313" key="1">
    <source>
        <dbReference type="EMBL" id="KAI3716127.1"/>
    </source>
</evidence>
<gene>
    <name evidence="1" type="ORF">L6452_23242</name>
</gene>
<name>A0ACB9B204_ARCLA</name>
<keyword evidence="2" id="KW-1185">Reference proteome</keyword>
<proteinExistence type="predicted"/>
<evidence type="ECO:0000313" key="2">
    <source>
        <dbReference type="Proteomes" id="UP001055879"/>
    </source>
</evidence>